<keyword evidence="3" id="KW-1185">Reference proteome</keyword>
<dbReference type="OrthoDB" id="5093197at2759"/>
<feature type="region of interest" description="Disordered" evidence="1">
    <location>
        <begin position="79"/>
        <end position="101"/>
    </location>
</feature>
<reference evidence="2 3" key="1">
    <citation type="submission" date="2018-06" db="EMBL/GenBank/DDBJ databases">
        <title>Fusarium incarnatum-equiseti species complex species 28.</title>
        <authorList>
            <person name="Gardiner D.M."/>
        </authorList>
    </citation>
    <scope>NUCLEOTIDE SEQUENCE [LARGE SCALE GENOMIC DNA]</scope>
    <source>
        <strain evidence="2 3">FIESC_28</strain>
    </source>
</reference>
<comment type="caution">
    <text evidence="2">The sequence shown here is derived from an EMBL/GenBank/DDBJ whole genome shotgun (WGS) entry which is preliminary data.</text>
</comment>
<dbReference type="AlphaFoldDB" id="A0A366QI27"/>
<organism evidence="2 3">
    <name type="scientific">Fusarium coffeatum</name>
    <dbReference type="NCBI Taxonomy" id="231269"/>
    <lineage>
        <taxon>Eukaryota</taxon>
        <taxon>Fungi</taxon>
        <taxon>Dikarya</taxon>
        <taxon>Ascomycota</taxon>
        <taxon>Pezizomycotina</taxon>
        <taxon>Sordariomycetes</taxon>
        <taxon>Hypocreomycetidae</taxon>
        <taxon>Hypocreales</taxon>
        <taxon>Nectriaceae</taxon>
        <taxon>Fusarium</taxon>
        <taxon>Fusarium incarnatum-equiseti species complex</taxon>
    </lineage>
</organism>
<evidence type="ECO:0000313" key="3">
    <source>
        <dbReference type="Proteomes" id="UP000253153"/>
    </source>
</evidence>
<dbReference type="GO" id="GO:0000981">
    <property type="term" value="F:DNA-binding transcription factor activity, RNA polymerase II-specific"/>
    <property type="evidence" value="ECO:0007669"/>
    <property type="project" value="InterPro"/>
</dbReference>
<dbReference type="RefSeq" id="XP_031010073.1">
    <property type="nucleotide sequence ID" value="XM_031165870.1"/>
</dbReference>
<accession>A0A366QI27</accession>
<name>A0A366QI27_9HYPO</name>
<dbReference type="GO" id="GO:0008270">
    <property type="term" value="F:zinc ion binding"/>
    <property type="evidence" value="ECO:0007669"/>
    <property type="project" value="InterPro"/>
</dbReference>
<dbReference type="GeneID" id="42001166"/>
<gene>
    <name evidence="2" type="ORF">FIESC28_11757</name>
</gene>
<dbReference type="Proteomes" id="UP000253153">
    <property type="component" value="Unassembled WGS sequence"/>
</dbReference>
<dbReference type="InterPro" id="IPR036864">
    <property type="entry name" value="Zn2-C6_fun-type_DNA-bd_sf"/>
</dbReference>
<evidence type="ECO:0000256" key="1">
    <source>
        <dbReference type="SAM" id="MobiDB-lite"/>
    </source>
</evidence>
<dbReference type="SUPFAM" id="SSF57701">
    <property type="entry name" value="Zn2/Cys6 DNA-binding domain"/>
    <property type="match status" value="1"/>
</dbReference>
<feature type="region of interest" description="Disordered" evidence="1">
    <location>
        <begin position="267"/>
        <end position="290"/>
    </location>
</feature>
<proteinExistence type="predicted"/>
<dbReference type="EMBL" id="QKXC01000482">
    <property type="protein sequence ID" value="RBR03520.1"/>
    <property type="molecule type" value="Genomic_DNA"/>
</dbReference>
<protein>
    <submittedName>
        <fullName evidence="2">Uncharacterized protein</fullName>
    </submittedName>
</protein>
<evidence type="ECO:0000313" key="2">
    <source>
        <dbReference type="EMBL" id="RBR03520.1"/>
    </source>
</evidence>
<sequence>MTTDHSHDSLLADIVQELDPNAPPAAPRDLISTVSSLFVQRREKLRKERRAHKDAAIDAAFATARAVARKKEEATQEALAEKKYRHDRALSRPRPRVKDINPSKKEIDDLIEKEVAREAKGRGLQPAKGETEKRYEERMRALEDRVDDLDFIEQERMQHDPTRYIEGFPVNLVLVHRHFRLSPRIPFADFACLQCKALGRRCGRRSDDTYFCERCYRNNRRCLVKHHTECEEDHAGTWKFAPLQRCRHDRLRDEIWKWMGKLQQRKNGGDGIRPWPAWHTKGPDGELDTQNIPKRWQDYFESASKGKDK</sequence>